<evidence type="ECO:0000256" key="7">
    <source>
        <dbReference type="SAM" id="Phobius"/>
    </source>
</evidence>
<gene>
    <name evidence="8" type="ORF">BWP39_29105</name>
</gene>
<evidence type="ECO:0000256" key="1">
    <source>
        <dbReference type="ARBA" id="ARBA00004236"/>
    </source>
</evidence>
<feature type="transmembrane region" description="Helical" evidence="7">
    <location>
        <begin position="26"/>
        <end position="44"/>
    </location>
</feature>
<evidence type="ECO:0000256" key="3">
    <source>
        <dbReference type="ARBA" id="ARBA00022692"/>
    </source>
</evidence>
<dbReference type="EMBL" id="MTZV01000006">
    <property type="protein sequence ID" value="PCE23740.1"/>
    <property type="molecule type" value="Genomic_DNA"/>
</dbReference>
<sequence length="136" mass="14773">MVYQSILPATLPLVRDSGFASGGVDARWLALLGVLVCIACFVATKLRSRRMSGASTANRRTWAARFGMASTDNPLRVVQSVRLTQRASVHVVRWGEREWLIGCTDQHLSVLDDLSGASGQQHKGPVTESPRPAEDA</sequence>
<dbReference type="AlphaFoldDB" id="A0A2A4ETK9"/>
<keyword evidence="4 7" id="KW-1133">Transmembrane helix</keyword>
<comment type="subcellular location">
    <subcellularLocation>
        <location evidence="1">Cell membrane</location>
    </subcellularLocation>
</comment>
<evidence type="ECO:0000313" key="8">
    <source>
        <dbReference type="EMBL" id="PCE23740.1"/>
    </source>
</evidence>
<reference evidence="8 9" key="1">
    <citation type="submission" date="2017-01" db="EMBL/GenBank/DDBJ databases">
        <title>Whole-Genome Shotgun Sequencing of Two beta-Proteobacterial Species in Search of the Bulgecin Biosynthetic Cluster.</title>
        <authorList>
            <person name="Horsman M.E."/>
            <person name="Marous D.R."/>
            <person name="Li R."/>
            <person name="Oliver R.A."/>
            <person name="Byun B."/>
            <person name="Emrich S.J."/>
            <person name="Boggess B."/>
            <person name="Townsend C.A."/>
            <person name="Mobashery S."/>
        </authorList>
    </citation>
    <scope>NUCLEOTIDE SEQUENCE [LARGE SCALE GENOMIC DNA]</scope>
    <source>
        <strain evidence="8 9">ATCC 31363</strain>
    </source>
</reference>
<feature type="region of interest" description="Disordered" evidence="6">
    <location>
        <begin position="115"/>
        <end position="136"/>
    </location>
</feature>
<dbReference type="InterPro" id="IPR022781">
    <property type="entry name" value="Flagellar_biosynth_FliO"/>
</dbReference>
<proteinExistence type="predicted"/>
<dbReference type="Pfam" id="PF04347">
    <property type="entry name" value="FliO"/>
    <property type="match status" value="1"/>
</dbReference>
<dbReference type="Proteomes" id="UP000218022">
    <property type="component" value="Unassembled WGS sequence"/>
</dbReference>
<evidence type="ECO:0000256" key="2">
    <source>
        <dbReference type="ARBA" id="ARBA00022475"/>
    </source>
</evidence>
<dbReference type="GO" id="GO:0016020">
    <property type="term" value="C:membrane"/>
    <property type="evidence" value="ECO:0007669"/>
    <property type="project" value="InterPro"/>
</dbReference>
<dbReference type="OrthoDB" id="8914056at2"/>
<organism evidence="8 9">
    <name type="scientific">Paraburkholderia acidicola</name>
    <dbReference type="NCBI Taxonomy" id="1912599"/>
    <lineage>
        <taxon>Bacteria</taxon>
        <taxon>Pseudomonadati</taxon>
        <taxon>Pseudomonadota</taxon>
        <taxon>Betaproteobacteria</taxon>
        <taxon>Burkholderiales</taxon>
        <taxon>Burkholderiaceae</taxon>
        <taxon>Paraburkholderia</taxon>
    </lineage>
</organism>
<dbReference type="RefSeq" id="WP_096725646.1">
    <property type="nucleotide sequence ID" value="NZ_MTZV01000006.1"/>
</dbReference>
<evidence type="ECO:0000313" key="9">
    <source>
        <dbReference type="Proteomes" id="UP000218022"/>
    </source>
</evidence>
<dbReference type="GO" id="GO:0044781">
    <property type="term" value="P:bacterial-type flagellum organization"/>
    <property type="evidence" value="ECO:0007669"/>
    <property type="project" value="InterPro"/>
</dbReference>
<protein>
    <submittedName>
        <fullName evidence="8">Uncharacterized protein</fullName>
    </submittedName>
</protein>
<keyword evidence="2" id="KW-1003">Cell membrane</keyword>
<comment type="caution">
    <text evidence="8">The sequence shown here is derived from an EMBL/GenBank/DDBJ whole genome shotgun (WGS) entry which is preliminary data.</text>
</comment>
<evidence type="ECO:0000256" key="4">
    <source>
        <dbReference type="ARBA" id="ARBA00022989"/>
    </source>
</evidence>
<evidence type="ECO:0000256" key="6">
    <source>
        <dbReference type="SAM" id="MobiDB-lite"/>
    </source>
</evidence>
<keyword evidence="3 7" id="KW-0812">Transmembrane</keyword>
<name>A0A2A4ETK9_9BURK</name>
<accession>A0A2A4ETK9</accession>
<evidence type="ECO:0000256" key="5">
    <source>
        <dbReference type="ARBA" id="ARBA00023136"/>
    </source>
</evidence>
<keyword evidence="5 7" id="KW-0472">Membrane</keyword>